<gene>
    <name evidence="2" type="ORF">LPB072_05905</name>
    <name evidence="3" type="ORF">LPB72_08485</name>
</gene>
<evidence type="ECO:0000256" key="1">
    <source>
        <dbReference type="SAM" id="SignalP"/>
    </source>
</evidence>
<dbReference type="Proteomes" id="UP000185680">
    <property type="component" value="Chromosome"/>
</dbReference>
<dbReference type="Proteomes" id="UP000185657">
    <property type="component" value="Unassembled WGS sequence"/>
</dbReference>
<keyword evidence="1" id="KW-0732">Signal</keyword>
<sequence>MPRLGSAGWLLPWRLLAAACLLALAGPTGAQATSEQAIKVAFVFNFVKFTQWPHARETLLFCTQGAQPLDWQFGQFKGQMVNGRTLDVRHNVPSGEWRGCDVLFLSKSDAGVVDSVQRILGNAPTLTIADLPDYAQNGGMIALRVEGTRLRFDVNLAAVQRAGLVLSGQMVKLAGKVLQ</sequence>
<dbReference type="EMBL" id="CP017476">
    <property type="protein sequence ID" value="AOW12456.1"/>
    <property type="molecule type" value="Genomic_DNA"/>
</dbReference>
<dbReference type="KEGG" id="hyl:LPB072_05905"/>
<reference evidence="2 5" key="2">
    <citation type="submission" date="2016-10" db="EMBL/GenBank/DDBJ databases">
        <title>Hydorgenophaga sp. LPB0072 isolated from gastropod.</title>
        <authorList>
            <person name="Kim E."/>
            <person name="Yi H."/>
        </authorList>
    </citation>
    <scope>NUCLEOTIDE SEQUENCE [LARGE SCALE GENOMIC DNA]</scope>
    <source>
        <strain evidence="2 5">LPB0072</strain>
    </source>
</reference>
<feature type="signal peptide" evidence="1">
    <location>
        <begin position="1"/>
        <end position="32"/>
    </location>
</feature>
<dbReference type="RefSeq" id="WP_066088753.1">
    <property type="nucleotide sequence ID" value="NZ_CP017476.1"/>
</dbReference>
<evidence type="ECO:0008006" key="6">
    <source>
        <dbReference type="Google" id="ProtNLM"/>
    </source>
</evidence>
<dbReference type="STRING" id="1763535.LPB072_05905"/>
<dbReference type="EMBL" id="LVWD01000008">
    <property type="protein sequence ID" value="OAD42508.1"/>
    <property type="molecule type" value="Genomic_DNA"/>
</dbReference>
<evidence type="ECO:0000313" key="2">
    <source>
        <dbReference type="EMBL" id="AOW12456.1"/>
    </source>
</evidence>
<keyword evidence="4" id="KW-1185">Reference proteome</keyword>
<evidence type="ECO:0000313" key="4">
    <source>
        <dbReference type="Proteomes" id="UP000185657"/>
    </source>
</evidence>
<dbReference type="InterPro" id="IPR025293">
    <property type="entry name" value="YfiR/HmsC-like"/>
</dbReference>
<dbReference type="Pfam" id="PF13689">
    <property type="entry name" value="DUF4154"/>
    <property type="match status" value="1"/>
</dbReference>
<proteinExistence type="predicted"/>
<evidence type="ECO:0000313" key="5">
    <source>
        <dbReference type="Proteomes" id="UP000185680"/>
    </source>
</evidence>
<dbReference type="AlphaFoldDB" id="A0A167ICI0"/>
<dbReference type="OrthoDB" id="8527941at2"/>
<accession>A0A167ICI0</accession>
<organism evidence="2 5">
    <name type="scientific">Hydrogenophaga crassostreae</name>
    <dbReference type="NCBI Taxonomy" id="1763535"/>
    <lineage>
        <taxon>Bacteria</taxon>
        <taxon>Pseudomonadati</taxon>
        <taxon>Pseudomonadota</taxon>
        <taxon>Betaproteobacteria</taxon>
        <taxon>Burkholderiales</taxon>
        <taxon>Comamonadaceae</taxon>
        <taxon>Hydrogenophaga</taxon>
    </lineage>
</organism>
<evidence type="ECO:0000313" key="3">
    <source>
        <dbReference type="EMBL" id="OAD42508.1"/>
    </source>
</evidence>
<reference evidence="3 4" key="1">
    <citation type="submission" date="2016-02" db="EMBL/GenBank/DDBJ databases">
        <title>Draft genome sequence of Hydrogenophaga sp. LPB0072.</title>
        <authorList>
            <person name="Shin S.-K."/>
            <person name="Yi H."/>
        </authorList>
    </citation>
    <scope>NUCLEOTIDE SEQUENCE [LARGE SCALE GENOMIC DNA]</scope>
    <source>
        <strain evidence="3 4">LPB0072</strain>
    </source>
</reference>
<name>A0A167ICI0_9BURK</name>
<feature type="chain" id="PRO_5044549630" description="Transmembrane protein" evidence="1">
    <location>
        <begin position="33"/>
        <end position="179"/>
    </location>
</feature>
<protein>
    <recommendedName>
        <fullName evidence="6">Transmembrane protein</fullName>
    </recommendedName>
</protein>